<organism evidence="2 3">
    <name type="scientific">Octopus vulgaris</name>
    <name type="common">Common octopus</name>
    <dbReference type="NCBI Taxonomy" id="6645"/>
    <lineage>
        <taxon>Eukaryota</taxon>
        <taxon>Metazoa</taxon>
        <taxon>Spiralia</taxon>
        <taxon>Lophotrochozoa</taxon>
        <taxon>Mollusca</taxon>
        <taxon>Cephalopoda</taxon>
        <taxon>Coleoidea</taxon>
        <taxon>Octopodiformes</taxon>
        <taxon>Octopoda</taxon>
        <taxon>Incirrata</taxon>
        <taxon>Octopodidae</taxon>
        <taxon>Octopus</taxon>
    </lineage>
</organism>
<evidence type="ECO:0000313" key="3">
    <source>
        <dbReference type="Proteomes" id="UP001162480"/>
    </source>
</evidence>
<evidence type="ECO:0000256" key="1">
    <source>
        <dbReference type="SAM" id="MobiDB-lite"/>
    </source>
</evidence>
<dbReference type="Proteomes" id="UP001162480">
    <property type="component" value="Chromosome 27"/>
</dbReference>
<feature type="region of interest" description="Disordered" evidence="1">
    <location>
        <begin position="1"/>
        <end position="115"/>
    </location>
</feature>
<dbReference type="EMBL" id="OX597840">
    <property type="protein sequence ID" value="CAI9741894.1"/>
    <property type="molecule type" value="Genomic_DNA"/>
</dbReference>
<protein>
    <submittedName>
        <fullName evidence="2">Uncharacterized protein</fullName>
    </submittedName>
</protein>
<sequence length="115" mass="12974">MDGYASQSPVDGPPGVDRLNQHRQYDNRVPSMQGPYMEKKVCQPSNCPEMRQQYRNMPPQRQNAMSPTTPSTGSPYGPSSAPIAWTSSSYYRGRNTRYPTAPPTLYRSYSQYSVS</sequence>
<feature type="compositionally biased region" description="Polar residues" evidence="1">
    <location>
        <begin position="53"/>
        <end position="65"/>
    </location>
</feature>
<dbReference type="AlphaFoldDB" id="A0AA36BX12"/>
<name>A0AA36BX12_OCTVU</name>
<gene>
    <name evidence="2" type="ORF">OCTVUL_1B016449</name>
</gene>
<reference evidence="2" key="1">
    <citation type="submission" date="2023-08" db="EMBL/GenBank/DDBJ databases">
        <authorList>
            <person name="Alioto T."/>
            <person name="Alioto T."/>
            <person name="Gomez Garrido J."/>
        </authorList>
    </citation>
    <scope>NUCLEOTIDE SEQUENCE</scope>
</reference>
<evidence type="ECO:0000313" key="2">
    <source>
        <dbReference type="EMBL" id="CAI9741894.1"/>
    </source>
</evidence>
<feature type="compositionally biased region" description="Low complexity" evidence="1">
    <location>
        <begin position="66"/>
        <end position="82"/>
    </location>
</feature>
<accession>A0AA36BX12</accession>
<keyword evidence="3" id="KW-1185">Reference proteome</keyword>
<proteinExistence type="predicted"/>